<dbReference type="FunFam" id="2.10.50.30:FF:000001">
    <property type="entry name" value="metabotropic glutamate receptor 1"/>
    <property type="match status" value="1"/>
</dbReference>
<dbReference type="InterPro" id="IPR017978">
    <property type="entry name" value="GPCR_3_C"/>
</dbReference>
<evidence type="ECO:0000256" key="2">
    <source>
        <dbReference type="ARBA" id="ARBA00007242"/>
    </source>
</evidence>
<dbReference type="PRINTS" id="PR00593">
    <property type="entry name" value="MTABOTROPICR"/>
</dbReference>
<dbReference type="GO" id="GO:0004930">
    <property type="term" value="F:G protein-coupled receptor activity"/>
    <property type="evidence" value="ECO:0007669"/>
    <property type="project" value="UniProtKB-KW"/>
</dbReference>
<dbReference type="PANTHER" id="PTHR24060">
    <property type="entry name" value="METABOTROPIC GLUTAMATE RECEPTOR"/>
    <property type="match status" value="1"/>
</dbReference>
<keyword evidence="8 15" id="KW-0472">Membrane</keyword>
<evidence type="ECO:0000256" key="13">
    <source>
        <dbReference type="ARBA" id="ARBA00054813"/>
    </source>
</evidence>
<organism evidence="17 18">
    <name type="scientific">Hypsibius exemplaris</name>
    <name type="common">Freshwater tardigrade</name>
    <dbReference type="NCBI Taxonomy" id="2072580"/>
    <lineage>
        <taxon>Eukaryota</taxon>
        <taxon>Metazoa</taxon>
        <taxon>Ecdysozoa</taxon>
        <taxon>Tardigrada</taxon>
        <taxon>Eutardigrada</taxon>
        <taxon>Parachela</taxon>
        <taxon>Hypsibioidea</taxon>
        <taxon>Hypsibiidae</taxon>
        <taxon>Hypsibius</taxon>
    </lineage>
</organism>
<evidence type="ECO:0000256" key="4">
    <source>
        <dbReference type="ARBA" id="ARBA00022692"/>
    </source>
</evidence>
<evidence type="ECO:0000313" key="17">
    <source>
        <dbReference type="EMBL" id="OQV23152.1"/>
    </source>
</evidence>
<comment type="similarity">
    <text evidence="2">Belongs to the G-protein coupled receptor 3 family.</text>
</comment>
<evidence type="ECO:0000256" key="11">
    <source>
        <dbReference type="ARBA" id="ARBA00023180"/>
    </source>
</evidence>
<dbReference type="PRINTS" id="PR00248">
    <property type="entry name" value="GPCRMGR"/>
</dbReference>
<dbReference type="AlphaFoldDB" id="A0A1W0X761"/>
<keyword evidence="10 17" id="KW-0675">Receptor</keyword>
<dbReference type="Pfam" id="PF01094">
    <property type="entry name" value="ANF_receptor"/>
    <property type="match status" value="1"/>
</dbReference>
<feature type="transmembrane region" description="Helical" evidence="15">
    <location>
        <begin position="862"/>
        <end position="885"/>
    </location>
</feature>
<keyword evidence="18" id="KW-1185">Reference proteome</keyword>
<feature type="transmembrane region" description="Helical" evidence="15">
    <location>
        <begin position="803"/>
        <end position="822"/>
    </location>
</feature>
<evidence type="ECO:0000256" key="15">
    <source>
        <dbReference type="SAM" id="Phobius"/>
    </source>
</evidence>
<evidence type="ECO:0000256" key="3">
    <source>
        <dbReference type="ARBA" id="ARBA00022475"/>
    </source>
</evidence>
<dbReference type="InterPro" id="IPR001828">
    <property type="entry name" value="ANF_lig-bd_rcpt"/>
</dbReference>
<feature type="transmembrane region" description="Helical" evidence="15">
    <location>
        <begin position="679"/>
        <end position="701"/>
    </location>
</feature>
<evidence type="ECO:0000256" key="10">
    <source>
        <dbReference type="ARBA" id="ARBA00023170"/>
    </source>
</evidence>
<keyword evidence="9" id="KW-1015">Disulfide bond</keyword>
<proteinExistence type="inferred from homology"/>
<sequence length="962" mass="108376">MNIPAVPQFPPGVVPGIWNVLSRTWITCAVLMSLRTTLLQQHKDQREGGVGVSSLGGGANAELIADMPGDIILGGIFPLHEKEGYSCGSIRFDRGIQRAEAMLFALDLVNKDPATLPGIKLGAKLVDSCSLDAYALNQSLTFIRGSLNSFDTSDFECTDGSNPRSKSRPAPLVGVVGESYSSVTIQVANLLRLFAMPQISPAATSDTLSDKQRYEYFARTVPPDKYQAKALVDIVERFNWTYVSYVASEDEYGQKGIEMFLKEARARNICTAAAEKIPYNPTYDTYKDIIANLRRKINARAVVVFVKQEHAVGLMLAAKRANLHKDGFIWLGTDQWGIQQSVVEGSEEVALGALTIELQSKRSDDFDSYFVSLHPGNPVVERNPWFLEFWETRFGCKVKPTTISALWFNDPQLSPYSMGEDRYYKWRNRSWEYCEDHYRLKKENYAQDSKVPFVVNAVNTFAKALDAMLRDDCQRRNPFDPCNRKLRVPPTIDGTLLYQYILNVSFTDNFGYEVRFDKNGDGLGRYDIYNYQGSRDTGYKYVQVGEWHDEMLTIQEEKIVWQPFPRATKLPRSVCSDPCKPGQSKLLQEDACCWVCIECKPHQYLISEFECLDCPEFWWPNTEKTGCFELDLQHMEWHTIWAIVPMAIACFFGVLTALVIVLFIMNNDTPIVRASGRELSYLILAGIMMCYCLTFFLLAYPSAVICAFQRFGVGLGFSMMYGALLTKTNRISRIFESASKSAKRPGFISPKSQLIITSILISVQVIASGIWLIIDPPAVDKSYTDQSRRDGVVLKCKADDSSFLISLAYNMLLIVTCTVYAIKTRKIPENFNESKFIGFTMYTTCIIWLAFIPIYFGTQGNFKVQITTLCISISLSASTCLLCLFSPKIYIIVFHPEKNVRKLTMNTTTTYKKANSSVPTSANNHAPDSKTDHNPKMNNLQTAAIEITQRLESSEPDSITSL</sequence>
<keyword evidence="7" id="KW-0297">G-protein coupled receptor</keyword>
<feature type="compositionally biased region" description="Polar residues" evidence="14">
    <location>
        <begin position="914"/>
        <end position="926"/>
    </location>
</feature>
<accession>A0A1W0X761</accession>
<dbReference type="CDD" id="cd15934">
    <property type="entry name" value="7tmC_mGluRs_group2_3"/>
    <property type="match status" value="1"/>
</dbReference>
<dbReference type="FunFam" id="3.40.50.2300:FF:000009">
    <property type="entry name" value="Glutamate receptor, metabotropic 4"/>
    <property type="match status" value="1"/>
</dbReference>
<dbReference type="CDD" id="cd06362">
    <property type="entry name" value="PBP1_mGluR"/>
    <property type="match status" value="1"/>
</dbReference>
<keyword evidence="3" id="KW-1003">Cell membrane</keyword>
<dbReference type="SUPFAM" id="SSF53822">
    <property type="entry name" value="Periplasmic binding protein-like I"/>
    <property type="match status" value="1"/>
</dbReference>
<dbReference type="Pfam" id="PF07562">
    <property type="entry name" value="NCD3G"/>
    <property type="match status" value="1"/>
</dbReference>
<evidence type="ECO:0000256" key="12">
    <source>
        <dbReference type="ARBA" id="ARBA00023224"/>
    </source>
</evidence>
<evidence type="ECO:0000313" key="18">
    <source>
        <dbReference type="Proteomes" id="UP000192578"/>
    </source>
</evidence>
<dbReference type="EMBL" id="MTYJ01000013">
    <property type="protein sequence ID" value="OQV23152.1"/>
    <property type="molecule type" value="Genomic_DNA"/>
</dbReference>
<dbReference type="InterPro" id="IPR000162">
    <property type="entry name" value="GPCR_3_mtglu_rcpt"/>
</dbReference>
<protein>
    <submittedName>
        <fullName evidence="17">Metabotropic glutamate receptor</fullName>
    </submittedName>
</protein>
<feature type="domain" description="G-protein coupled receptors family 3 profile" evidence="16">
    <location>
        <begin position="641"/>
        <end position="908"/>
    </location>
</feature>
<comment type="function">
    <text evidence="13">G-protein coupled receptor for glutamate. Ligand binding causes a conformation change that triggers signaling via guanine nucleotide-binding proteins (G proteins) and modulates the activity of down-stream effectors.</text>
</comment>
<dbReference type="GO" id="GO:0005886">
    <property type="term" value="C:plasma membrane"/>
    <property type="evidence" value="ECO:0007669"/>
    <property type="project" value="UniProtKB-SubCell"/>
</dbReference>
<dbReference type="InterPro" id="IPR011500">
    <property type="entry name" value="GPCR_3_9-Cys_dom"/>
</dbReference>
<name>A0A1W0X761_HYPEX</name>
<dbReference type="InterPro" id="IPR038550">
    <property type="entry name" value="GPCR_3_9-Cys_sf"/>
</dbReference>
<dbReference type="Proteomes" id="UP000192578">
    <property type="component" value="Unassembled WGS sequence"/>
</dbReference>
<evidence type="ECO:0000256" key="8">
    <source>
        <dbReference type="ARBA" id="ARBA00023136"/>
    </source>
</evidence>
<keyword evidence="5" id="KW-0732">Signal</keyword>
<feature type="transmembrane region" description="Helical" evidence="15">
    <location>
        <begin position="834"/>
        <end position="856"/>
    </location>
</feature>
<feature type="transmembrane region" description="Helical" evidence="15">
    <location>
        <begin position="640"/>
        <end position="667"/>
    </location>
</feature>
<evidence type="ECO:0000256" key="1">
    <source>
        <dbReference type="ARBA" id="ARBA00004651"/>
    </source>
</evidence>
<keyword evidence="6 15" id="KW-1133">Transmembrane helix</keyword>
<dbReference type="Gene3D" id="2.10.50.30">
    <property type="entry name" value="GPCR, family 3, nine cysteines domain"/>
    <property type="match status" value="1"/>
</dbReference>
<keyword evidence="4 15" id="KW-0812">Transmembrane</keyword>
<dbReference type="PROSITE" id="PS50259">
    <property type="entry name" value="G_PROTEIN_RECEP_F3_4"/>
    <property type="match status" value="1"/>
</dbReference>
<keyword evidence="11" id="KW-0325">Glycoprotein</keyword>
<feature type="region of interest" description="Disordered" evidence="14">
    <location>
        <begin position="914"/>
        <end position="936"/>
    </location>
</feature>
<dbReference type="Gene3D" id="3.40.50.2300">
    <property type="match status" value="2"/>
</dbReference>
<dbReference type="PROSITE" id="PS00981">
    <property type="entry name" value="G_PROTEIN_RECEP_F3_3"/>
    <property type="match status" value="1"/>
</dbReference>
<evidence type="ECO:0000256" key="14">
    <source>
        <dbReference type="SAM" id="MobiDB-lite"/>
    </source>
</evidence>
<evidence type="ECO:0000256" key="9">
    <source>
        <dbReference type="ARBA" id="ARBA00023157"/>
    </source>
</evidence>
<evidence type="ECO:0000256" key="7">
    <source>
        <dbReference type="ARBA" id="ARBA00023040"/>
    </source>
</evidence>
<evidence type="ECO:0000256" key="5">
    <source>
        <dbReference type="ARBA" id="ARBA00022729"/>
    </source>
</evidence>
<reference evidence="18" key="1">
    <citation type="submission" date="2017-01" db="EMBL/GenBank/DDBJ databases">
        <title>Comparative genomics of anhydrobiosis in the tardigrade Hypsibius dujardini.</title>
        <authorList>
            <person name="Yoshida Y."/>
            <person name="Koutsovoulos G."/>
            <person name="Laetsch D."/>
            <person name="Stevens L."/>
            <person name="Kumar S."/>
            <person name="Horikawa D."/>
            <person name="Ishino K."/>
            <person name="Komine S."/>
            <person name="Tomita M."/>
            <person name="Blaxter M."/>
            <person name="Arakawa K."/>
        </authorList>
    </citation>
    <scope>NUCLEOTIDE SEQUENCE [LARGE SCALE GENOMIC DNA]</scope>
    <source>
        <strain evidence="18">Z151</strain>
    </source>
</reference>
<feature type="transmembrane region" description="Helical" evidence="15">
    <location>
        <begin position="707"/>
        <end position="725"/>
    </location>
</feature>
<feature type="transmembrane region" description="Helical" evidence="15">
    <location>
        <begin position="754"/>
        <end position="774"/>
    </location>
</feature>
<comment type="subcellular location">
    <subcellularLocation>
        <location evidence="1">Cell membrane</location>
        <topology evidence="1">Multi-pass membrane protein</topology>
    </subcellularLocation>
</comment>
<dbReference type="OrthoDB" id="425344at2759"/>
<dbReference type="InterPro" id="IPR028082">
    <property type="entry name" value="Peripla_BP_I"/>
</dbReference>
<gene>
    <name evidence="17" type="ORF">BV898_02886</name>
</gene>
<dbReference type="Pfam" id="PF00003">
    <property type="entry name" value="7tm_3"/>
    <property type="match status" value="1"/>
</dbReference>
<dbReference type="InterPro" id="IPR017979">
    <property type="entry name" value="GPCR_3_CS"/>
</dbReference>
<dbReference type="InterPro" id="IPR000337">
    <property type="entry name" value="GPCR_3"/>
</dbReference>
<comment type="caution">
    <text evidence="17">The sequence shown here is derived from an EMBL/GenBank/DDBJ whole genome shotgun (WGS) entry which is preliminary data.</text>
</comment>
<dbReference type="InterPro" id="IPR050726">
    <property type="entry name" value="mGluR"/>
</dbReference>
<evidence type="ECO:0000259" key="16">
    <source>
        <dbReference type="PROSITE" id="PS50259"/>
    </source>
</evidence>
<keyword evidence="12" id="KW-0807">Transducer</keyword>
<evidence type="ECO:0000256" key="6">
    <source>
        <dbReference type="ARBA" id="ARBA00022989"/>
    </source>
</evidence>